<name>A0A2W1DA17_9PLEO</name>
<keyword evidence="4" id="KW-1185">Reference proteome</keyword>
<dbReference type="Proteomes" id="UP000245464">
    <property type="component" value="Chromosome 10"/>
</dbReference>
<evidence type="ECO:0000256" key="1">
    <source>
        <dbReference type="SAM" id="MobiDB-lite"/>
    </source>
</evidence>
<dbReference type="OrthoDB" id="10415758at2759"/>
<evidence type="ECO:0000313" key="3">
    <source>
        <dbReference type="EMBL" id="KAI1509124.1"/>
    </source>
</evidence>
<evidence type="ECO:0000313" key="2">
    <source>
        <dbReference type="EMBL" id="KAF7564987.1"/>
    </source>
</evidence>
<comment type="caution">
    <text evidence="3">The sequence shown here is derived from an EMBL/GenBank/DDBJ whole genome shotgun (WGS) entry which is preliminary data.</text>
</comment>
<reference evidence="2" key="1">
    <citation type="journal article" date="2018" name="BMC Genomics">
        <title>Comparative genomics of the wheat fungal pathogen Pyrenophora tritici-repentis reveals chromosomal variations and genome plasticity.</title>
        <authorList>
            <person name="Moolhuijzen P."/>
            <person name="See P.T."/>
            <person name="Hane J.K."/>
            <person name="Shi G."/>
            <person name="Liu Z."/>
            <person name="Oliver R.P."/>
            <person name="Moffat C.S."/>
        </authorList>
    </citation>
    <scope>NUCLEOTIDE SEQUENCE [LARGE SCALE GENOMIC DNA]</scope>
    <source>
        <strain evidence="2">M4</strain>
    </source>
</reference>
<feature type="compositionally biased region" description="Polar residues" evidence="1">
    <location>
        <begin position="157"/>
        <end position="167"/>
    </location>
</feature>
<evidence type="ECO:0000313" key="4">
    <source>
        <dbReference type="Proteomes" id="UP000249757"/>
    </source>
</evidence>
<feature type="compositionally biased region" description="Basic and acidic residues" evidence="1">
    <location>
        <begin position="30"/>
        <end position="42"/>
    </location>
</feature>
<dbReference type="EMBL" id="NQIK02000010">
    <property type="protein sequence ID" value="KAF7564987.1"/>
    <property type="molecule type" value="Genomic_DNA"/>
</dbReference>
<organism evidence="3 4">
    <name type="scientific">Pyrenophora tritici-repentis</name>
    <dbReference type="NCBI Taxonomy" id="45151"/>
    <lineage>
        <taxon>Eukaryota</taxon>
        <taxon>Fungi</taxon>
        <taxon>Dikarya</taxon>
        <taxon>Ascomycota</taxon>
        <taxon>Pezizomycotina</taxon>
        <taxon>Dothideomycetes</taxon>
        <taxon>Pleosporomycetidae</taxon>
        <taxon>Pleosporales</taxon>
        <taxon>Pleosporineae</taxon>
        <taxon>Pleosporaceae</taxon>
        <taxon>Pyrenophora</taxon>
    </lineage>
</organism>
<dbReference type="EMBL" id="NRDI02000022">
    <property type="protein sequence ID" value="KAI1509124.1"/>
    <property type="molecule type" value="Genomic_DNA"/>
</dbReference>
<feature type="region of interest" description="Disordered" evidence="1">
    <location>
        <begin position="199"/>
        <end position="224"/>
    </location>
</feature>
<dbReference type="Proteomes" id="UP000249757">
    <property type="component" value="Unassembled WGS sequence"/>
</dbReference>
<feature type="compositionally biased region" description="Polar residues" evidence="1">
    <location>
        <begin position="209"/>
        <end position="218"/>
    </location>
</feature>
<proteinExistence type="predicted"/>
<protein>
    <submittedName>
        <fullName evidence="3">Uncharacterized protein</fullName>
    </submittedName>
</protein>
<dbReference type="AlphaFoldDB" id="A0A2W1DA17"/>
<gene>
    <name evidence="3" type="ORF">Ptr86124_012080</name>
    <name evidence="2" type="ORF">PtrM4_044210</name>
</gene>
<sequence>MQSRPTNPPSSRSRFLLMDELAPLQASDSAHFRSEGRSHISDTDSAYGSRETSPIISRALELPIDNNSPKIEESSLAPSHARQHTWNSCFKPKVRINSTHDEPYKEDLRDSEPLESDIRKLPFYGVIGHGRSCASMPAMATSACVHERVSSDAKPLPTNTTLSSTGNGPIYRWQPQRKRESPLFWFQDVTHIWQLPGRGWRSSREAELDNSNKIGSTSLEDEDK</sequence>
<feature type="region of interest" description="Disordered" evidence="1">
    <location>
        <begin position="151"/>
        <end position="170"/>
    </location>
</feature>
<feature type="region of interest" description="Disordered" evidence="1">
    <location>
        <begin position="27"/>
        <end position="51"/>
    </location>
</feature>
<reference evidence="3" key="2">
    <citation type="submission" date="2021-05" db="EMBL/GenBank/DDBJ databases">
        <authorList>
            <person name="Moolhuijzen P.M."/>
            <person name="Moffat C.S."/>
        </authorList>
    </citation>
    <scope>NUCLEOTIDE SEQUENCE</scope>
    <source>
        <strain evidence="3">86-124</strain>
    </source>
</reference>
<reference evidence="4" key="4">
    <citation type="journal article" date="2022" name="Microb. Genom.">
        <title>A global pangenome for the wheat fungal pathogen Pyrenophora tritici-repentis and prediction of effector protein structural homology.</title>
        <authorList>
            <person name="Moolhuijzen P.M."/>
            <person name="See P.T."/>
            <person name="Shi G."/>
            <person name="Powell H.R."/>
            <person name="Cockram J."/>
            <person name="Jorgensen L.N."/>
            <person name="Benslimane H."/>
            <person name="Strelkov S.E."/>
            <person name="Turner J."/>
            <person name="Liu Z."/>
            <person name="Moffat C.S."/>
        </authorList>
    </citation>
    <scope>NUCLEOTIDE SEQUENCE [LARGE SCALE GENOMIC DNA]</scope>
</reference>
<accession>A0A2W1DA17</accession>
<reference evidence="3" key="3">
    <citation type="journal article" date="2022" name="bioRxiv">
        <title>A global pangenome for the wheat fungal pathogen Pyrenophora tritici-repentis and prediction of effector protein structural homology.</title>
        <authorList>
            <person name="Moolhuijzen P."/>
            <person name="See P.T."/>
            <person name="Shi G."/>
            <person name="Powell H.R."/>
            <person name="Cockram J."/>
            <person name="Jorgensen L.N."/>
            <person name="Benslimane H."/>
            <person name="Strelkov S.E."/>
            <person name="Turner J."/>
            <person name="Liu Z."/>
            <person name="Moffat C.S."/>
        </authorList>
    </citation>
    <scope>NUCLEOTIDE SEQUENCE</scope>
    <source>
        <strain evidence="3">86-124</strain>
    </source>
</reference>